<feature type="binding site" evidence="4">
    <location>
        <position position="102"/>
    </location>
    <ligand>
        <name>FAD</name>
        <dbReference type="ChEBI" id="CHEBI:57692"/>
    </ligand>
</feature>
<dbReference type="InterPro" id="IPR023753">
    <property type="entry name" value="FAD/NAD-binding_dom"/>
</dbReference>
<dbReference type="PRINTS" id="PR00411">
    <property type="entry name" value="PNDRDTASEI"/>
</dbReference>
<feature type="binding site" evidence="4">
    <location>
        <position position="186"/>
    </location>
    <ligand>
        <name>NAD(+)</name>
        <dbReference type="ChEBI" id="CHEBI:57540"/>
    </ligand>
</feature>
<keyword evidence="4" id="KW-0520">NAD</keyword>
<sequence>MAVIKNPHYDVVVLGGGTAGVLVARGLAQAGRRVALVENRLVGGESPYFACVPSKSLLHSARRGESWETAIACRDELTGHLDDAATAARLAEEGIAVLRGYGQVTAPGRIEVDGTGYEYTDLVICTGGEPVVPGVEGMADAPLWTSDEALAVPDLPRRLVVLGGGPVGCELAQIYAAFGSQVTVVEPAESLLADEAAFLGETLAGALRRMGADLRLGTEPAKVERTGSGLRLWLTDGGTLEADRILVAVGRRPRTEGLGLETLGVRPAPGDPLPVDETCRVSGAEHLWAAGEVTGADTAHAAAYQARIVVDNVLGKRREADRRAIPRVVFTSPSVYAVGLSPRHARKSGLELLSAGYDLAATVRGRIEDSGSGRPGGRMESRMEGRVELYADRSTGLLAGAAAVGPYAEEWMGEVTLAIRAQIPLRVLADTVHAFPTYGEAVETPLRELAERL</sequence>
<proteinExistence type="inferred from homology"/>
<dbReference type="RefSeq" id="WP_012851573.1">
    <property type="nucleotide sequence ID" value="NC_013510.1"/>
</dbReference>
<dbReference type="GO" id="GO:0003955">
    <property type="term" value="F:NAD(P)H dehydrogenase (quinone) activity"/>
    <property type="evidence" value="ECO:0007669"/>
    <property type="project" value="TreeGrafter"/>
</dbReference>
<dbReference type="PIRSF" id="PIRSF000350">
    <property type="entry name" value="Mercury_reductase_MerA"/>
    <property type="match status" value="1"/>
</dbReference>
<keyword evidence="2" id="KW-0285">Flavoprotein</keyword>
<dbReference type="InterPro" id="IPR016156">
    <property type="entry name" value="FAD/NAD-linked_Rdtase_dimer_sf"/>
</dbReference>
<evidence type="ECO:0000256" key="1">
    <source>
        <dbReference type="ARBA" id="ARBA00007532"/>
    </source>
</evidence>
<dbReference type="SUPFAM" id="SSF55424">
    <property type="entry name" value="FAD/NAD-linked reductases, dimerisation (C-terminal) domain"/>
    <property type="match status" value="1"/>
</dbReference>
<keyword evidence="3 4" id="KW-0274">FAD</keyword>
<evidence type="ECO:0000256" key="2">
    <source>
        <dbReference type="ARBA" id="ARBA00022630"/>
    </source>
</evidence>
<dbReference type="SUPFAM" id="SSF51905">
    <property type="entry name" value="FAD/NAD(P)-binding domain"/>
    <property type="match status" value="1"/>
</dbReference>
<dbReference type="Pfam" id="PF02852">
    <property type="entry name" value="Pyr_redox_dim"/>
    <property type="match status" value="1"/>
</dbReference>
<dbReference type="eggNOG" id="COG1249">
    <property type="taxonomic scope" value="Bacteria"/>
</dbReference>
<name>D1A993_THECD</name>
<organism evidence="7 8">
    <name type="scientific">Thermomonospora curvata (strain ATCC 19995 / DSM 43183 / JCM 3096 / KCTC 9072 / NBRC 15933 / NCIMB 10081 / Henssen B9)</name>
    <dbReference type="NCBI Taxonomy" id="471852"/>
    <lineage>
        <taxon>Bacteria</taxon>
        <taxon>Bacillati</taxon>
        <taxon>Actinomycetota</taxon>
        <taxon>Actinomycetes</taxon>
        <taxon>Streptosporangiales</taxon>
        <taxon>Thermomonosporaceae</taxon>
        <taxon>Thermomonospora</taxon>
    </lineage>
</organism>
<dbReference type="InterPro" id="IPR004099">
    <property type="entry name" value="Pyr_nucl-diS_OxRdtase_dimer"/>
</dbReference>
<evidence type="ECO:0000256" key="4">
    <source>
        <dbReference type="PIRSR" id="PIRSR000350-3"/>
    </source>
</evidence>
<protein>
    <submittedName>
        <fullName evidence="7">FAD-dependent pyridine nucleotide-disulphide oxidoreductase</fullName>
    </submittedName>
</protein>
<keyword evidence="8" id="KW-1185">Reference proteome</keyword>
<dbReference type="KEGG" id="tcu:Tcur_1206"/>
<dbReference type="EMBL" id="CP001738">
    <property type="protein sequence ID" value="ACY96789.1"/>
    <property type="molecule type" value="Genomic_DNA"/>
</dbReference>
<feature type="binding site" evidence="4">
    <location>
        <position position="250"/>
    </location>
    <ligand>
        <name>NAD(+)</name>
        <dbReference type="ChEBI" id="CHEBI:57540"/>
    </ligand>
</feature>
<reference evidence="7 8" key="1">
    <citation type="journal article" date="2011" name="Stand. Genomic Sci.">
        <title>Complete genome sequence of Thermomonospora curvata type strain (B9).</title>
        <authorList>
            <person name="Chertkov O."/>
            <person name="Sikorski J."/>
            <person name="Nolan M."/>
            <person name="Lapidus A."/>
            <person name="Lucas S."/>
            <person name="Del Rio T.G."/>
            <person name="Tice H."/>
            <person name="Cheng J.F."/>
            <person name="Goodwin L."/>
            <person name="Pitluck S."/>
            <person name="Liolios K."/>
            <person name="Ivanova N."/>
            <person name="Mavromatis K."/>
            <person name="Mikhailova N."/>
            <person name="Ovchinnikova G."/>
            <person name="Pati A."/>
            <person name="Chen A."/>
            <person name="Palaniappan K."/>
            <person name="Djao O.D."/>
            <person name="Land M."/>
            <person name="Hauser L."/>
            <person name="Chang Y.J."/>
            <person name="Jeffries C.D."/>
            <person name="Brettin T."/>
            <person name="Han C."/>
            <person name="Detter J.C."/>
            <person name="Rohde M."/>
            <person name="Goker M."/>
            <person name="Woyke T."/>
            <person name="Bristow J."/>
            <person name="Eisen J.A."/>
            <person name="Markowitz V."/>
            <person name="Hugenholtz P."/>
            <person name="Klenk H.P."/>
            <person name="Kyrpides N.C."/>
        </authorList>
    </citation>
    <scope>NUCLEOTIDE SEQUENCE [LARGE SCALE GENOMIC DNA]</scope>
    <source>
        <strain evidence="8">ATCC 19995 / DSM 43183 / JCM 3096 / KCTC 9072 / NBRC 15933 / NCIMB 10081 / Henssen B9</strain>
    </source>
</reference>
<dbReference type="Pfam" id="PF07992">
    <property type="entry name" value="Pyr_redox_2"/>
    <property type="match status" value="1"/>
</dbReference>
<dbReference type="AlphaFoldDB" id="D1A993"/>
<dbReference type="STRING" id="471852.Tcur_1206"/>
<dbReference type="InterPro" id="IPR001100">
    <property type="entry name" value="Pyr_nuc-diS_OxRdtase"/>
</dbReference>
<evidence type="ECO:0000256" key="3">
    <source>
        <dbReference type="ARBA" id="ARBA00022827"/>
    </source>
</evidence>
<dbReference type="Proteomes" id="UP000001918">
    <property type="component" value="Chromosome"/>
</dbReference>
<dbReference type="PRINTS" id="PR00368">
    <property type="entry name" value="FADPNR"/>
</dbReference>
<dbReference type="HOGENOM" id="CLU_016755_1_2_11"/>
<dbReference type="Gene3D" id="3.30.390.30">
    <property type="match status" value="1"/>
</dbReference>
<feature type="binding site" evidence="4">
    <location>
        <position position="55"/>
    </location>
    <ligand>
        <name>FAD</name>
        <dbReference type="ChEBI" id="CHEBI:57692"/>
    </ligand>
</feature>
<evidence type="ECO:0000259" key="5">
    <source>
        <dbReference type="Pfam" id="PF02852"/>
    </source>
</evidence>
<dbReference type="PANTHER" id="PTHR43014:SF2">
    <property type="entry name" value="MERCURIC REDUCTASE"/>
    <property type="match status" value="1"/>
</dbReference>
<dbReference type="PANTHER" id="PTHR43014">
    <property type="entry name" value="MERCURIC REDUCTASE"/>
    <property type="match status" value="1"/>
</dbReference>
<evidence type="ECO:0000259" key="6">
    <source>
        <dbReference type="Pfam" id="PF07992"/>
    </source>
</evidence>
<evidence type="ECO:0000313" key="7">
    <source>
        <dbReference type="EMBL" id="ACY96789.1"/>
    </source>
</evidence>
<feature type="binding site" evidence="4">
    <location>
        <begin position="163"/>
        <end position="170"/>
    </location>
    <ligand>
        <name>NAD(+)</name>
        <dbReference type="ChEBI" id="CHEBI:57540"/>
    </ligand>
</feature>
<comment type="cofactor">
    <cofactor evidence="4">
        <name>FAD</name>
        <dbReference type="ChEBI" id="CHEBI:57692"/>
    </cofactor>
    <text evidence="4">Binds 1 FAD per subunit.</text>
</comment>
<dbReference type="GO" id="GO:0050660">
    <property type="term" value="F:flavin adenine dinucleotide binding"/>
    <property type="evidence" value="ECO:0007669"/>
    <property type="project" value="TreeGrafter"/>
</dbReference>
<dbReference type="InterPro" id="IPR036188">
    <property type="entry name" value="FAD/NAD-bd_sf"/>
</dbReference>
<dbReference type="Gene3D" id="3.50.50.60">
    <property type="entry name" value="FAD/NAD(P)-binding domain"/>
    <property type="match status" value="2"/>
</dbReference>
<feature type="domain" description="Pyridine nucleotide-disulphide oxidoreductase dimerisation" evidence="5">
    <location>
        <begin position="325"/>
        <end position="444"/>
    </location>
</feature>
<comment type="similarity">
    <text evidence="1">Belongs to the class-I pyridine nucleotide-disulfide oxidoreductase family.</text>
</comment>
<gene>
    <name evidence="7" type="ordered locus">Tcur_1206</name>
</gene>
<accession>D1A993</accession>
<evidence type="ECO:0000313" key="8">
    <source>
        <dbReference type="Proteomes" id="UP000001918"/>
    </source>
</evidence>
<feature type="domain" description="FAD/NAD(P)-binding" evidence="6">
    <location>
        <begin position="9"/>
        <end position="306"/>
    </location>
</feature>
<keyword evidence="4" id="KW-0547">Nucleotide-binding</keyword>